<reference evidence="2 3" key="1">
    <citation type="journal article" date="2010" name="J. Bacteriol.">
        <title>Comparative genomics and transduction potential of Enterococcus faecalis temperate bacteriophages.</title>
        <authorList>
            <person name="Yasmin A."/>
            <person name="Kenny J.G."/>
            <person name="Shankar J."/>
            <person name="Darby A.C."/>
            <person name="Hall N."/>
            <person name="Edwards C."/>
            <person name="Horsburgh M.J."/>
        </authorList>
    </citation>
    <scope>NUCLEOTIDE SEQUENCE</scope>
    <source>
        <strain evidence="2">PhiFL1A</strain>
    </source>
</reference>
<evidence type="ECO:0000256" key="1">
    <source>
        <dbReference type="SAM" id="MobiDB-lite"/>
    </source>
</evidence>
<accession>D2IYX2</accession>
<organism evidence="2 3">
    <name type="scientific">Enterococcus phage phiFL1A</name>
    <dbReference type="NCBI Taxonomy" id="673832"/>
    <lineage>
        <taxon>Viruses</taxon>
        <taxon>Duplodnaviria</taxon>
        <taxon>Heunggongvirae</taxon>
        <taxon>Uroviricota</taxon>
        <taxon>Caudoviricetes</taxon>
        <taxon>Phifelvirus</taxon>
        <taxon>Phifelvirus FL1</taxon>
    </lineage>
</organism>
<feature type="compositionally biased region" description="Low complexity" evidence="1">
    <location>
        <begin position="193"/>
        <end position="218"/>
    </location>
</feature>
<dbReference type="NCBIfam" id="TIGR02126">
    <property type="entry name" value="phgtail_TP901_1"/>
    <property type="match status" value="1"/>
</dbReference>
<dbReference type="KEGG" id="vg:8676583"/>
<evidence type="ECO:0000313" key="3">
    <source>
        <dbReference type="Proteomes" id="UP000000633"/>
    </source>
</evidence>
<dbReference type="Proteomes" id="UP000000633">
    <property type="component" value="Segment"/>
</dbReference>
<dbReference type="RefSeq" id="YP_003347507.1">
    <property type="nucleotide sequence ID" value="NC_013646.1"/>
</dbReference>
<gene>
    <name evidence="2" type="primary">gp50</name>
</gene>
<evidence type="ECO:0000313" key="2">
    <source>
        <dbReference type="EMBL" id="ACZ63749.1"/>
    </source>
</evidence>
<dbReference type="InterPro" id="IPR011855">
    <property type="entry name" value="Phgtail_TP901_1"/>
</dbReference>
<name>D2IYX2_9CAUD</name>
<feature type="region of interest" description="Disordered" evidence="1">
    <location>
        <begin position="180"/>
        <end position="218"/>
    </location>
</feature>
<protein>
    <submittedName>
        <fullName evidence="2">Major tail protein</fullName>
    </submittedName>
</protein>
<dbReference type="GeneID" id="8676583"/>
<dbReference type="EMBL" id="GQ478081">
    <property type="protein sequence ID" value="ACZ63749.1"/>
    <property type="molecule type" value="Genomic_DNA"/>
</dbReference>
<proteinExistence type="predicted"/>
<dbReference type="OrthoDB" id="14316at10239"/>
<sequence>MPETVNNGIKKFQGTPIRGNRVWYFIQSTQVPIGSPALLPAFQTDGTTTIGGDNIDEQTKMGRIILKSTDEHSIELTQYFAPDDESIDVIEEAKKNGHSVKVWRVVVDDTLATEEGAGTKAYPAKFGYGIPDELEYAEGEDLVEISYTLNIVGKLQDGTFPLSDEDVAMVESLYQFQRPGETTGDYSNIDNGTTTTTSTTTTTTSSTTTTTTTQASSK</sequence>
<keyword evidence="3" id="KW-1185">Reference proteome</keyword>